<feature type="compositionally biased region" description="Acidic residues" evidence="1">
    <location>
        <begin position="51"/>
        <end position="64"/>
    </location>
</feature>
<organism evidence="2 3">
    <name type="scientific">Fusarium duplospermum</name>
    <dbReference type="NCBI Taxonomy" id="1325734"/>
    <lineage>
        <taxon>Eukaryota</taxon>
        <taxon>Fungi</taxon>
        <taxon>Dikarya</taxon>
        <taxon>Ascomycota</taxon>
        <taxon>Pezizomycotina</taxon>
        <taxon>Sordariomycetes</taxon>
        <taxon>Hypocreomycetidae</taxon>
        <taxon>Hypocreales</taxon>
        <taxon>Nectriaceae</taxon>
        <taxon>Fusarium</taxon>
        <taxon>Fusarium solani species complex</taxon>
    </lineage>
</organism>
<reference evidence="2 3" key="1">
    <citation type="submission" date="2017-06" db="EMBL/GenBank/DDBJ databases">
        <title>Comparative genomic analysis of Ambrosia Fusariam Clade fungi.</title>
        <authorList>
            <person name="Stajich J.E."/>
            <person name="Carrillo J."/>
            <person name="Kijimoto T."/>
            <person name="Eskalen A."/>
            <person name="O'Donnell K."/>
            <person name="Kasson M."/>
        </authorList>
    </citation>
    <scope>NUCLEOTIDE SEQUENCE [LARGE SCALE GENOMIC DNA]</scope>
    <source>
        <strain evidence="2 3">NRRL62584</strain>
    </source>
</reference>
<name>A0A428QLB4_9HYPO</name>
<dbReference type="Proteomes" id="UP000288168">
    <property type="component" value="Unassembled WGS sequence"/>
</dbReference>
<dbReference type="OrthoDB" id="5334363at2759"/>
<accession>A0A428QLB4</accession>
<dbReference type="STRING" id="1325734.A0A428QLB4"/>
<dbReference type="EMBL" id="NKCI01000026">
    <property type="protein sequence ID" value="RSL66122.1"/>
    <property type="molecule type" value="Genomic_DNA"/>
</dbReference>
<sequence>MEPPPKPSSQQGDANDEKLKAVERLLDETETTSGKATALLSLQEYTSGPEADQDEDDSSDEDDPWLNAEAQPGVPAIQQHGISEAEVSNGHAAEYYQEGNTHDPDSGRYALALAEQDDAVGHTSSAAHTASVGTNPCLSCVLCPCRLLAAIGKSCADIPRNMRKSDNTDTEKRPGSSRGLDDGVVVVPPMKQHPMTLNSFELRLKKALFEETVNVSTTVDEPEWAHDDDSSTHTVVFPGWNDPAQEFELKPQGKFVAETKKALDDFLERVQLGANASAMGNGAGFITTGLPALLKKSFTTYEWLGMWRSSEGRKIKVVRSALGDGSAKDRPTTPSKKEGKSKELSEQEQERLFSLENELLGLDKYMGGDSEYLTVVTYSSDYVGAIALFQAKLSPDDKIATLDRIAMISDVPRNICDILQDEIKPNRYLVGRIKRKVKCFDSGEMPPPQIIKVSNQATPWSRSGGGWRKALGVPQLTTEYGSGEGLMATIPQMIGLLHLQHRTLTKLASSQAFVFEKPIDASGGLLRRGILLKGRPEGLSHIGQNTRIAVLFPMDSAWAREQFFWA</sequence>
<evidence type="ECO:0000313" key="2">
    <source>
        <dbReference type="EMBL" id="RSL66122.1"/>
    </source>
</evidence>
<dbReference type="AlphaFoldDB" id="A0A428QLB4"/>
<evidence type="ECO:0000313" key="3">
    <source>
        <dbReference type="Proteomes" id="UP000288168"/>
    </source>
</evidence>
<keyword evidence="3" id="KW-1185">Reference proteome</keyword>
<feature type="region of interest" description="Disordered" evidence="1">
    <location>
        <begin position="321"/>
        <end position="347"/>
    </location>
</feature>
<comment type="caution">
    <text evidence="2">The sequence shown here is derived from an EMBL/GenBank/DDBJ whole genome shotgun (WGS) entry which is preliminary data.</text>
</comment>
<evidence type="ECO:0000256" key="1">
    <source>
        <dbReference type="SAM" id="MobiDB-lite"/>
    </source>
</evidence>
<feature type="compositionally biased region" description="Basic and acidic residues" evidence="1">
    <location>
        <begin position="163"/>
        <end position="174"/>
    </location>
</feature>
<gene>
    <name evidence="2" type="ORF">CEP54_003890</name>
</gene>
<feature type="region of interest" description="Disordered" evidence="1">
    <location>
        <begin position="159"/>
        <end position="184"/>
    </location>
</feature>
<feature type="compositionally biased region" description="Basic and acidic residues" evidence="1">
    <location>
        <begin position="326"/>
        <end position="347"/>
    </location>
</feature>
<protein>
    <submittedName>
        <fullName evidence="2">Uncharacterized protein</fullName>
    </submittedName>
</protein>
<proteinExistence type="predicted"/>
<feature type="region of interest" description="Disordered" evidence="1">
    <location>
        <begin position="27"/>
        <end position="68"/>
    </location>
</feature>